<reference evidence="2" key="1">
    <citation type="submission" date="2022-11" db="UniProtKB">
        <authorList>
            <consortium name="WormBaseParasite"/>
        </authorList>
    </citation>
    <scope>IDENTIFICATION</scope>
</reference>
<dbReference type="WBParaSite" id="JU765_v2.g18240.t1">
    <property type="protein sequence ID" value="JU765_v2.g18240.t1"/>
    <property type="gene ID" value="JU765_v2.g18240"/>
</dbReference>
<evidence type="ECO:0000313" key="2">
    <source>
        <dbReference type="WBParaSite" id="JU765_v2.g18240.t1"/>
    </source>
</evidence>
<organism evidence="1 2">
    <name type="scientific">Panagrolaimus sp. JU765</name>
    <dbReference type="NCBI Taxonomy" id="591449"/>
    <lineage>
        <taxon>Eukaryota</taxon>
        <taxon>Metazoa</taxon>
        <taxon>Ecdysozoa</taxon>
        <taxon>Nematoda</taxon>
        <taxon>Chromadorea</taxon>
        <taxon>Rhabditida</taxon>
        <taxon>Tylenchina</taxon>
        <taxon>Panagrolaimomorpha</taxon>
        <taxon>Panagrolaimoidea</taxon>
        <taxon>Panagrolaimidae</taxon>
        <taxon>Panagrolaimus</taxon>
    </lineage>
</organism>
<proteinExistence type="predicted"/>
<protein>
    <submittedName>
        <fullName evidence="2">Phosphoenolpyruvate carboxykinase GTP-utilising N-terminal domain-containing protein</fullName>
    </submittedName>
</protein>
<accession>A0AC34QQ31</accession>
<name>A0AC34QQ31_9BILA</name>
<evidence type="ECO:0000313" key="1">
    <source>
        <dbReference type="Proteomes" id="UP000887576"/>
    </source>
</evidence>
<sequence length="304" mass="34288">MWVFFKYRHDRVTKPRGHGDRSAVGQVDIWPSYLNNDGSNIPLLVHKFIGENAELCRPRGIYIVDGYQREADEFIRNLIEHGMLTLLAAYENNHLCRIDPKDVAPVESKTWMVTPEKCQTICRVADGVEPIMGNWMFPEQFGDELDACWSGCMAGPIMYVIPFSMSPLGSPLSKIGIQLTDAKYDVLSMYIMTRVSPDVWDILGDGDFVRCIHSVGLPRPVKQKVINHWACNPEKVMIAHRPAECEIWSFGSGYGGNSLLGKKCFALRMTSNIARDEGWLAEHMLIMGITRPNGKEHSIAAAWD</sequence>
<dbReference type="Proteomes" id="UP000887576">
    <property type="component" value="Unplaced"/>
</dbReference>